<dbReference type="EMBL" id="PGCJ01000104">
    <property type="protein sequence ID" value="PLW48280.1"/>
    <property type="molecule type" value="Genomic_DNA"/>
</dbReference>
<dbReference type="Proteomes" id="UP000235388">
    <property type="component" value="Unassembled WGS sequence"/>
</dbReference>
<sequence>MVQPITSGKLAPLLRPVLPGAGAKAPVPPVLKSPSGPPPPPGVSNYQGRAPLAPPGSKAAGGAPALPPPTPPMSSNCTAWAHTVKPSAAVAPVKAPPLPLPPASEPEVALYLVICTFETEEEGKTGLAKGDLVEVIQEADNGWWLIKKGTEQGWAPAAARSTPPIGLRLKVADSSSAPVAVIPGMGHVNGLAGILAAKHAAAADQTSKSQSPSSSPTPLFKTGSKGPPPPPPKPKHSTLASEPSGVGGPLPPVGIPFKVPPYNDQIKNGACCGVFPEGVSHNHTDLLPLRAGVSIMAPEAMSSIQHATNILGGATNQRATDGWGVEHRVIWLEPAAGDQPRGHGRSNEQLSESPMNDAELMSTERPLGPKLKRAYGYAEDCPTGCHARLTLAPNIDDAIQLDQQP</sequence>
<comment type="caution">
    <text evidence="5">The sequence shown here is derived from an EMBL/GenBank/DDBJ whole genome shotgun (WGS) entry which is preliminary data.</text>
</comment>
<evidence type="ECO:0000313" key="5">
    <source>
        <dbReference type="EMBL" id="PLW48280.1"/>
    </source>
</evidence>
<dbReference type="PROSITE" id="PS50002">
    <property type="entry name" value="SH3"/>
    <property type="match status" value="1"/>
</dbReference>
<organism evidence="5 6">
    <name type="scientific">Puccinia coronata f. sp. avenae</name>
    <dbReference type="NCBI Taxonomy" id="200324"/>
    <lineage>
        <taxon>Eukaryota</taxon>
        <taxon>Fungi</taxon>
        <taxon>Dikarya</taxon>
        <taxon>Basidiomycota</taxon>
        <taxon>Pucciniomycotina</taxon>
        <taxon>Pucciniomycetes</taxon>
        <taxon>Pucciniales</taxon>
        <taxon>Pucciniaceae</taxon>
        <taxon>Puccinia</taxon>
    </lineage>
</organism>
<name>A0A2N5VE71_9BASI</name>
<feature type="compositionally biased region" description="Low complexity" evidence="3">
    <location>
        <begin position="55"/>
        <end position="64"/>
    </location>
</feature>
<feature type="domain" description="SH3" evidence="4">
    <location>
        <begin position="106"/>
        <end position="165"/>
    </location>
</feature>
<evidence type="ECO:0000256" key="3">
    <source>
        <dbReference type="SAM" id="MobiDB-lite"/>
    </source>
</evidence>
<protein>
    <recommendedName>
        <fullName evidence="4">SH3 domain-containing protein</fullName>
    </recommendedName>
</protein>
<dbReference type="InterPro" id="IPR052744">
    <property type="entry name" value="GPAT/DAPAT"/>
</dbReference>
<dbReference type="InterPro" id="IPR036028">
    <property type="entry name" value="SH3-like_dom_sf"/>
</dbReference>
<dbReference type="GO" id="GO:0008654">
    <property type="term" value="P:phospholipid biosynthetic process"/>
    <property type="evidence" value="ECO:0007669"/>
    <property type="project" value="TreeGrafter"/>
</dbReference>
<feature type="region of interest" description="Disordered" evidence="3">
    <location>
        <begin position="202"/>
        <end position="252"/>
    </location>
</feature>
<dbReference type="CDD" id="cd11856">
    <property type="entry name" value="SH3_p47phox_like"/>
    <property type="match status" value="1"/>
</dbReference>
<feature type="compositionally biased region" description="Pro residues" evidence="3">
    <location>
        <begin position="26"/>
        <end position="42"/>
    </location>
</feature>
<feature type="compositionally biased region" description="Low complexity" evidence="3">
    <location>
        <begin position="202"/>
        <end position="218"/>
    </location>
</feature>
<dbReference type="PANTHER" id="PTHR31605">
    <property type="entry name" value="GLYCEROL-3-PHOSPHATE O-ACYLTRANSFERASE 1"/>
    <property type="match status" value="1"/>
</dbReference>
<gene>
    <name evidence="5" type="ORF">PCANC_12881</name>
</gene>
<feature type="region of interest" description="Disordered" evidence="3">
    <location>
        <begin position="335"/>
        <end position="360"/>
    </location>
</feature>
<dbReference type="OrthoDB" id="10255964at2759"/>
<evidence type="ECO:0000256" key="1">
    <source>
        <dbReference type="ARBA" id="ARBA00022443"/>
    </source>
</evidence>
<reference evidence="5 6" key="1">
    <citation type="submission" date="2017-11" db="EMBL/GenBank/DDBJ databases">
        <title>De novo assembly and phasing of dikaryotic genomes from two isolates of Puccinia coronata f. sp. avenae, the causal agent of oat crown rust.</title>
        <authorList>
            <person name="Miller M.E."/>
            <person name="Zhang Y."/>
            <person name="Omidvar V."/>
            <person name="Sperschneider J."/>
            <person name="Schwessinger B."/>
            <person name="Raley C."/>
            <person name="Palmer J.M."/>
            <person name="Garnica D."/>
            <person name="Upadhyaya N."/>
            <person name="Rathjen J."/>
            <person name="Taylor J.M."/>
            <person name="Park R.F."/>
            <person name="Dodds P.N."/>
            <person name="Hirsch C.D."/>
            <person name="Kianian S.F."/>
            <person name="Figueroa M."/>
        </authorList>
    </citation>
    <scope>NUCLEOTIDE SEQUENCE [LARGE SCALE GENOMIC DNA]</scope>
    <source>
        <strain evidence="5">12NC29</strain>
    </source>
</reference>
<evidence type="ECO:0000313" key="6">
    <source>
        <dbReference type="Proteomes" id="UP000235388"/>
    </source>
</evidence>
<dbReference type="Pfam" id="PF07653">
    <property type="entry name" value="SH3_2"/>
    <property type="match status" value="1"/>
</dbReference>
<dbReference type="AlphaFoldDB" id="A0A2N5VE71"/>
<keyword evidence="6" id="KW-1185">Reference proteome</keyword>
<dbReference type="PANTHER" id="PTHR31605:SF0">
    <property type="entry name" value="GLYCEROL-3-PHOSPHATE O-ACYLTRANSFERASE 1"/>
    <property type="match status" value="1"/>
</dbReference>
<dbReference type="GO" id="GO:0004366">
    <property type="term" value="F:glycerol-3-phosphate O-acyltransferase activity"/>
    <property type="evidence" value="ECO:0007669"/>
    <property type="project" value="TreeGrafter"/>
</dbReference>
<keyword evidence="1 2" id="KW-0728">SH3 domain</keyword>
<dbReference type="GO" id="GO:0016287">
    <property type="term" value="F:glycerone-phosphate O-acyltransferase activity"/>
    <property type="evidence" value="ECO:0007669"/>
    <property type="project" value="TreeGrafter"/>
</dbReference>
<proteinExistence type="predicted"/>
<dbReference type="SUPFAM" id="SSF50044">
    <property type="entry name" value="SH3-domain"/>
    <property type="match status" value="1"/>
</dbReference>
<dbReference type="Gene3D" id="2.30.30.40">
    <property type="entry name" value="SH3 Domains"/>
    <property type="match status" value="1"/>
</dbReference>
<evidence type="ECO:0000259" key="4">
    <source>
        <dbReference type="PROSITE" id="PS50002"/>
    </source>
</evidence>
<dbReference type="STRING" id="200324.A0A2N5VE71"/>
<dbReference type="InterPro" id="IPR001452">
    <property type="entry name" value="SH3_domain"/>
</dbReference>
<evidence type="ECO:0000256" key="2">
    <source>
        <dbReference type="PROSITE-ProRule" id="PRU00192"/>
    </source>
</evidence>
<feature type="region of interest" description="Disordered" evidence="3">
    <location>
        <begin position="21"/>
        <end position="76"/>
    </location>
</feature>
<accession>A0A2N5VE71</accession>